<feature type="domain" description="PIH1 N-terminal" evidence="3">
    <location>
        <begin position="25"/>
        <end position="75"/>
    </location>
</feature>
<feature type="compositionally biased region" description="Basic and acidic residues" evidence="2">
    <location>
        <begin position="7"/>
        <end position="20"/>
    </location>
</feature>
<feature type="non-terminal residue" evidence="4">
    <location>
        <position position="1"/>
    </location>
</feature>
<evidence type="ECO:0000256" key="1">
    <source>
        <dbReference type="ARBA" id="ARBA00008511"/>
    </source>
</evidence>
<dbReference type="PANTHER" id="PTHR22997:SF3">
    <property type="entry name" value="PROTEIN KINTOUN"/>
    <property type="match status" value="1"/>
</dbReference>
<dbReference type="InterPro" id="IPR012981">
    <property type="entry name" value="PIH1_N"/>
</dbReference>
<dbReference type="PANTHER" id="PTHR22997">
    <property type="entry name" value="PIH1 DOMAIN-CONTAINING PROTEIN 1"/>
    <property type="match status" value="1"/>
</dbReference>
<keyword evidence="5" id="KW-1185">Reference proteome</keyword>
<reference evidence="4" key="1">
    <citation type="submission" date="2020-05" db="EMBL/GenBank/DDBJ databases">
        <title>Phylogenomic resolution of chytrid fungi.</title>
        <authorList>
            <person name="Stajich J.E."/>
            <person name="Amses K."/>
            <person name="Simmons R."/>
            <person name="Seto K."/>
            <person name="Myers J."/>
            <person name="Bonds A."/>
            <person name="Quandt C.A."/>
            <person name="Barry K."/>
            <person name="Liu P."/>
            <person name="Grigoriev I."/>
            <person name="Longcore J.E."/>
            <person name="James T.Y."/>
        </authorList>
    </citation>
    <scope>NUCLEOTIDE SEQUENCE</scope>
    <source>
        <strain evidence="4">JEL0513</strain>
    </source>
</reference>
<comment type="caution">
    <text evidence="4">The sequence shown here is derived from an EMBL/GenBank/DDBJ whole genome shotgun (WGS) entry which is preliminary data.</text>
</comment>
<dbReference type="Proteomes" id="UP001211907">
    <property type="component" value="Unassembled WGS sequence"/>
</dbReference>
<evidence type="ECO:0000313" key="4">
    <source>
        <dbReference type="EMBL" id="KAJ3085008.1"/>
    </source>
</evidence>
<organism evidence="4 5">
    <name type="scientific">Physocladia obscura</name>
    <dbReference type="NCBI Taxonomy" id="109957"/>
    <lineage>
        <taxon>Eukaryota</taxon>
        <taxon>Fungi</taxon>
        <taxon>Fungi incertae sedis</taxon>
        <taxon>Chytridiomycota</taxon>
        <taxon>Chytridiomycota incertae sedis</taxon>
        <taxon>Chytridiomycetes</taxon>
        <taxon>Chytridiales</taxon>
        <taxon>Chytriomycetaceae</taxon>
        <taxon>Physocladia</taxon>
    </lineage>
</organism>
<feature type="region of interest" description="Disordered" evidence="2">
    <location>
        <begin position="1"/>
        <end position="20"/>
    </location>
</feature>
<comment type="similarity">
    <text evidence="1">Belongs to the PIH1 family.</text>
</comment>
<feature type="compositionally biased region" description="Basic and acidic residues" evidence="2">
    <location>
        <begin position="71"/>
        <end position="80"/>
    </location>
</feature>
<evidence type="ECO:0000259" key="3">
    <source>
        <dbReference type="Pfam" id="PF08190"/>
    </source>
</evidence>
<accession>A0AAD5SNR4</accession>
<dbReference type="GO" id="GO:0005737">
    <property type="term" value="C:cytoplasm"/>
    <property type="evidence" value="ECO:0007669"/>
    <property type="project" value="TreeGrafter"/>
</dbReference>
<dbReference type="Pfam" id="PF08190">
    <property type="entry name" value="PIH1"/>
    <property type="match status" value="1"/>
</dbReference>
<name>A0AAD5SNR4_9FUNG</name>
<protein>
    <recommendedName>
        <fullName evidence="3">PIH1 N-terminal domain-containing protein</fullName>
    </recommendedName>
</protein>
<feature type="region of interest" description="Disordered" evidence="2">
    <location>
        <begin position="42"/>
        <end position="80"/>
    </location>
</feature>
<evidence type="ECO:0000313" key="5">
    <source>
        <dbReference type="Proteomes" id="UP001211907"/>
    </source>
</evidence>
<dbReference type="EMBL" id="JADGJH010004663">
    <property type="protein sequence ID" value="KAJ3085008.1"/>
    <property type="molecule type" value="Genomic_DNA"/>
</dbReference>
<dbReference type="InterPro" id="IPR050734">
    <property type="entry name" value="PIH1/Kintoun_subfamily"/>
</dbReference>
<proteinExistence type="inferred from homology"/>
<sequence>PTPGRVLKTEFQSKPRKECGADIPDDVQKVFVNIAFCSEIEEAKPSSGSENNGQKKGQAWSIPYSLTPGRVDVDKGLEDE</sequence>
<feature type="compositionally biased region" description="Polar residues" evidence="2">
    <location>
        <begin position="46"/>
        <end position="55"/>
    </location>
</feature>
<dbReference type="AlphaFoldDB" id="A0AAD5SNR4"/>
<gene>
    <name evidence="4" type="ORF">HK100_009195</name>
</gene>
<evidence type="ECO:0000256" key="2">
    <source>
        <dbReference type="SAM" id="MobiDB-lite"/>
    </source>
</evidence>